<dbReference type="GO" id="GO:0015288">
    <property type="term" value="F:porin activity"/>
    <property type="evidence" value="ECO:0007669"/>
    <property type="project" value="UniProtKB-KW"/>
</dbReference>
<dbReference type="InterPro" id="IPR023614">
    <property type="entry name" value="Porin_dom_sf"/>
</dbReference>
<keyword evidence="7" id="KW-0406">Ion transport</keyword>
<dbReference type="PRINTS" id="PR00184">
    <property type="entry name" value="NEISSPPORIN"/>
</dbReference>
<evidence type="ECO:0000256" key="2">
    <source>
        <dbReference type="ARBA" id="ARBA00011233"/>
    </source>
</evidence>
<keyword evidence="9" id="KW-0472">Membrane</keyword>
<dbReference type="AlphaFoldDB" id="A0A4R0XFD5"/>
<dbReference type="GO" id="GO:0046930">
    <property type="term" value="C:pore complex"/>
    <property type="evidence" value="ECO:0007669"/>
    <property type="project" value="UniProtKB-KW"/>
</dbReference>
<evidence type="ECO:0000256" key="9">
    <source>
        <dbReference type="ARBA" id="ARBA00023136"/>
    </source>
</evidence>
<dbReference type="InterPro" id="IPR002299">
    <property type="entry name" value="Porin_Neis"/>
</dbReference>
<comment type="subunit">
    <text evidence="2">Homotrimer.</text>
</comment>
<feature type="signal peptide" evidence="11">
    <location>
        <begin position="1"/>
        <end position="26"/>
    </location>
</feature>
<protein>
    <submittedName>
        <fullName evidence="13">Porin</fullName>
    </submittedName>
</protein>
<evidence type="ECO:0000256" key="7">
    <source>
        <dbReference type="ARBA" id="ARBA00023065"/>
    </source>
</evidence>
<reference evidence="13 14" key="1">
    <citation type="submission" date="2017-02" db="EMBL/GenBank/DDBJ databases">
        <title>Paraburkholderia sophoroidis sp. nov. and Paraburkholderia steynii sp. nov. rhizobial symbionts of the fynbos legume Hypocalyptus sophoroides.</title>
        <authorList>
            <person name="Steenkamp E.T."/>
            <person name="Beukes C.W."/>
            <person name="Van Zyl E."/>
            <person name="Avontuur J."/>
            <person name="Chan W.Y."/>
            <person name="Hassen A."/>
            <person name="Palmer M."/>
            <person name="Mthombeni L."/>
            <person name="Phalane F."/>
            <person name="Sereme K."/>
            <person name="Venter S.N."/>
        </authorList>
    </citation>
    <scope>NUCLEOTIDE SEQUENCE [LARGE SCALE GENOMIC DNA]</scope>
    <source>
        <strain evidence="13 14">HC1.1ba</strain>
    </source>
</reference>
<dbReference type="PROSITE" id="PS51257">
    <property type="entry name" value="PROKAR_LIPOPROTEIN"/>
    <property type="match status" value="1"/>
</dbReference>
<dbReference type="CDD" id="cd00342">
    <property type="entry name" value="gram_neg_porins"/>
    <property type="match status" value="1"/>
</dbReference>
<keyword evidence="5" id="KW-0812">Transmembrane</keyword>
<dbReference type="InterPro" id="IPR001702">
    <property type="entry name" value="Porin_Gram-ve"/>
</dbReference>
<dbReference type="InterPro" id="IPR050298">
    <property type="entry name" value="Gram-neg_bact_OMP"/>
</dbReference>
<evidence type="ECO:0000256" key="1">
    <source>
        <dbReference type="ARBA" id="ARBA00004571"/>
    </source>
</evidence>
<dbReference type="InterPro" id="IPR033900">
    <property type="entry name" value="Gram_neg_porin_domain"/>
</dbReference>
<keyword evidence="6 11" id="KW-0732">Signal</keyword>
<evidence type="ECO:0000256" key="10">
    <source>
        <dbReference type="ARBA" id="ARBA00023237"/>
    </source>
</evidence>
<sequence>MLQEVRYKWRLVVYMTGLLIACPTRAQSSITLYGALDGAMLYTSKTLDTNTGGNAGKRVSMISNGSIYSRLGMIGTEDLGGGLKAKFKLESGFYINDGTPACNGNYFGCEAWVSLDSNYGEVKAGLQFSPFIIALYMTDPRSLSFFGSGNVIFIDHFAGTSFFSPNSLSYTSPDVSGFQARLLYSFGGSPGDFRAGQQYSASIQYQHGPLLVNAAIYDSTGGSPVQTPIPTNLSAVGRTVGASVNFGAVTIKASFVNYKVAGSFNSNVFGGGFSWVPTPYLNFDGGVWLTSDRNRTANHSLLAALGGAYNLSKRTAVYAQIASASNHGAMNTGVSVIGGLFGTSGSTVGATVGLRHLF</sequence>
<evidence type="ECO:0000256" key="5">
    <source>
        <dbReference type="ARBA" id="ARBA00022692"/>
    </source>
</evidence>
<dbReference type="GO" id="GO:0034220">
    <property type="term" value="P:monoatomic ion transmembrane transport"/>
    <property type="evidence" value="ECO:0007669"/>
    <property type="project" value="InterPro"/>
</dbReference>
<dbReference type="SUPFAM" id="SSF56935">
    <property type="entry name" value="Porins"/>
    <property type="match status" value="1"/>
</dbReference>
<dbReference type="PANTHER" id="PTHR34501">
    <property type="entry name" value="PROTEIN YDDL-RELATED"/>
    <property type="match status" value="1"/>
</dbReference>
<keyword evidence="10" id="KW-0998">Cell outer membrane</keyword>
<comment type="subcellular location">
    <subcellularLocation>
        <location evidence="1">Cell outer membrane</location>
        <topology evidence="1">Multi-pass membrane protein</topology>
    </subcellularLocation>
</comment>
<accession>A0A4R0XFD5</accession>
<evidence type="ECO:0000313" key="13">
    <source>
        <dbReference type="EMBL" id="TCG07892.1"/>
    </source>
</evidence>
<keyword evidence="3" id="KW-0813">Transport</keyword>
<proteinExistence type="predicted"/>
<dbReference type="Gene3D" id="2.40.160.10">
    <property type="entry name" value="Porin"/>
    <property type="match status" value="1"/>
</dbReference>
<dbReference type="GO" id="GO:0009279">
    <property type="term" value="C:cell outer membrane"/>
    <property type="evidence" value="ECO:0007669"/>
    <property type="project" value="UniProtKB-SubCell"/>
</dbReference>
<evidence type="ECO:0000256" key="6">
    <source>
        <dbReference type="ARBA" id="ARBA00022729"/>
    </source>
</evidence>
<keyword evidence="4" id="KW-1134">Transmembrane beta strand</keyword>
<evidence type="ECO:0000256" key="8">
    <source>
        <dbReference type="ARBA" id="ARBA00023114"/>
    </source>
</evidence>
<gene>
    <name evidence="13" type="ORF">BZM27_16185</name>
</gene>
<dbReference type="EMBL" id="MWML01000051">
    <property type="protein sequence ID" value="TCG07892.1"/>
    <property type="molecule type" value="Genomic_DNA"/>
</dbReference>
<dbReference type="PANTHER" id="PTHR34501:SF9">
    <property type="entry name" value="MAJOR OUTER MEMBRANE PROTEIN P.IA"/>
    <property type="match status" value="1"/>
</dbReference>
<evidence type="ECO:0000256" key="3">
    <source>
        <dbReference type="ARBA" id="ARBA00022448"/>
    </source>
</evidence>
<evidence type="ECO:0000313" key="14">
    <source>
        <dbReference type="Proteomes" id="UP000294200"/>
    </source>
</evidence>
<dbReference type="Proteomes" id="UP000294200">
    <property type="component" value="Unassembled WGS sequence"/>
</dbReference>
<keyword evidence="8" id="KW-0626">Porin</keyword>
<evidence type="ECO:0000259" key="12">
    <source>
        <dbReference type="Pfam" id="PF13609"/>
    </source>
</evidence>
<organism evidence="13 14">
    <name type="scientific">Paraburkholderia steynii</name>
    <dbReference type="NCBI Taxonomy" id="1245441"/>
    <lineage>
        <taxon>Bacteria</taxon>
        <taxon>Pseudomonadati</taxon>
        <taxon>Pseudomonadota</taxon>
        <taxon>Betaproteobacteria</taxon>
        <taxon>Burkholderiales</taxon>
        <taxon>Burkholderiaceae</taxon>
        <taxon>Paraburkholderia</taxon>
    </lineage>
</organism>
<feature type="domain" description="Porin" evidence="12">
    <location>
        <begin position="19"/>
        <end position="327"/>
    </location>
</feature>
<dbReference type="Pfam" id="PF13609">
    <property type="entry name" value="Porin_4"/>
    <property type="match status" value="1"/>
</dbReference>
<dbReference type="PRINTS" id="PR00182">
    <property type="entry name" value="ECOLNEIPORIN"/>
</dbReference>
<evidence type="ECO:0000256" key="4">
    <source>
        <dbReference type="ARBA" id="ARBA00022452"/>
    </source>
</evidence>
<name>A0A4R0XFD5_9BURK</name>
<evidence type="ECO:0000256" key="11">
    <source>
        <dbReference type="SAM" id="SignalP"/>
    </source>
</evidence>
<comment type="caution">
    <text evidence="13">The sequence shown here is derived from an EMBL/GenBank/DDBJ whole genome shotgun (WGS) entry which is preliminary data.</text>
</comment>
<keyword evidence="14" id="KW-1185">Reference proteome</keyword>
<feature type="chain" id="PRO_5020636820" evidence="11">
    <location>
        <begin position="27"/>
        <end position="358"/>
    </location>
</feature>